<dbReference type="GO" id="GO:0045727">
    <property type="term" value="P:positive regulation of translation"/>
    <property type="evidence" value="ECO:0007669"/>
    <property type="project" value="TreeGrafter"/>
</dbReference>
<keyword evidence="8" id="KW-1185">Reference proteome</keyword>
<dbReference type="AlphaFoldDB" id="A0A4E0RC29"/>
<evidence type="ECO:0000256" key="2">
    <source>
        <dbReference type="ARBA" id="ARBA00005991"/>
    </source>
</evidence>
<dbReference type="Pfam" id="PF03467">
    <property type="entry name" value="Smg4_UPF3"/>
    <property type="match status" value="1"/>
</dbReference>
<dbReference type="GO" id="GO:0000184">
    <property type="term" value="P:nuclear-transcribed mRNA catabolic process, nonsense-mediated decay"/>
    <property type="evidence" value="ECO:0007669"/>
    <property type="project" value="UniProtKB-KW"/>
</dbReference>
<dbReference type="InterPro" id="IPR039722">
    <property type="entry name" value="Upf3"/>
</dbReference>
<evidence type="ECO:0000256" key="5">
    <source>
        <dbReference type="SAM" id="MobiDB-lite"/>
    </source>
</evidence>
<proteinExistence type="inferred from homology"/>
<comment type="caution">
    <text evidence="7">The sequence shown here is derived from an EMBL/GenBank/DDBJ whole genome shotgun (WGS) entry which is preliminary data.</text>
</comment>
<dbReference type="InterPro" id="IPR035979">
    <property type="entry name" value="RBD_domain_sf"/>
</dbReference>
<sequence>MKNCPTKVVLRRLPPKLTEEDFLKIVAPFPPHSYFRFCLPDDSLEGLSLPRAYITFNDIESLFDFKERFDNYVFVDSEGNESYALAEFAVCQTLASSKEASASKKADKMDKKQGTLYDDPEFTAFLKSLELSGVATKASDTESKKTPWEAILEEIQARESAAEKTAEVTPLVAFLHQRELEARRKEEESMRHGKPYKPHSASGSRKISRIDKTPRGPQAVARRGKDSKRGSVPSYPNREFSHHGKMEEDTSTSSGTTMDKTHKENAGGKLQPAATLNVDEFPTMQGTQPSAAKQPMGSWSDRASVWGSTSGGPVKDRQKNEHSSSTSGGGPSKSTSSSPYSSKPSTPTTLDQSTNELDSEREVKNTVSKSTVTKEPKKQQQMHHHHQTNRAFTESTQSSSAQSLDHVASDYGAPQSSRDTSGYRGRRGSYYGSRALPGFVSASRRPGKPSNRGRRDSDSSLQGYTGDPVESSRDTSVERGSAHLRPQSNRGRRGGCPNSSGSGHGGYGNDNDSTHHRGSHRGGHQHRNNVAAGTEEYPDESHRSGYSDFYSGSSSRYRRSWWRS</sequence>
<gene>
    <name evidence="7" type="ORF">D915_005206</name>
</gene>
<dbReference type="GO" id="GO:0003729">
    <property type="term" value="F:mRNA binding"/>
    <property type="evidence" value="ECO:0007669"/>
    <property type="project" value="TreeGrafter"/>
</dbReference>
<dbReference type="Gene3D" id="3.30.70.330">
    <property type="match status" value="1"/>
</dbReference>
<feature type="compositionally biased region" description="Basic and acidic residues" evidence="5">
    <location>
        <begin position="239"/>
        <end position="248"/>
    </location>
</feature>
<feature type="compositionally biased region" description="Low complexity" evidence="5">
    <location>
        <begin position="546"/>
        <end position="555"/>
    </location>
</feature>
<feature type="domain" description="UPF3" evidence="6">
    <location>
        <begin position="6"/>
        <end position="178"/>
    </location>
</feature>
<dbReference type="EMBL" id="JXXN02001762">
    <property type="protein sequence ID" value="THD24135.1"/>
    <property type="molecule type" value="Genomic_DNA"/>
</dbReference>
<feature type="compositionally biased region" description="Low complexity" evidence="5">
    <location>
        <begin position="332"/>
        <end position="349"/>
    </location>
</feature>
<reference evidence="7" key="1">
    <citation type="submission" date="2019-03" db="EMBL/GenBank/DDBJ databases">
        <title>Improved annotation for the trematode Fasciola hepatica.</title>
        <authorList>
            <person name="Choi Y.-J."/>
            <person name="Martin J."/>
            <person name="Mitreva M."/>
        </authorList>
    </citation>
    <scope>NUCLEOTIDE SEQUENCE [LARGE SCALE GENOMIC DNA]</scope>
</reference>
<evidence type="ECO:0000313" key="7">
    <source>
        <dbReference type="EMBL" id="THD24135.1"/>
    </source>
</evidence>
<name>A0A4E0RC29_FASHE</name>
<dbReference type="InterPro" id="IPR012677">
    <property type="entry name" value="Nucleotide-bd_a/b_plait_sf"/>
</dbReference>
<feature type="compositionally biased region" description="Polar residues" evidence="5">
    <location>
        <begin position="389"/>
        <end position="403"/>
    </location>
</feature>
<evidence type="ECO:0000256" key="1">
    <source>
        <dbReference type="ARBA" id="ARBA00004123"/>
    </source>
</evidence>
<evidence type="ECO:0000259" key="6">
    <source>
        <dbReference type="Pfam" id="PF03467"/>
    </source>
</evidence>
<keyword evidence="3" id="KW-0866">Nonsense-mediated mRNA decay</keyword>
<feature type="region of interest" description="Disordered" evidence="5">
    <location>
        <begin position="183"/>
        <end position="564"/>
    </location>
</feature>
<feature type="compositionally biased region" description="Basic residues" evidence="5">
    <location>
        <begin position="516"/>
        <end position="527"/>
    </location>
</feature>
<dbReference type="SUPFAM" id="SSF54928">
    <property type="entry name" value="RNA-binding domain, RBD"/>
    <property type="match status" value="1"/>
</dbReference>
<dbReference type="CDD" id="cd12455">
    <property type="entry name" value="RRM_like_Smg4_UPF3"/>
    <property type="match status" value="1"/>
</dbReference>
<dbReference type="GO" id="GO:0005730">
    <property type="term" value="C:nucleolus"/>
    <property type="evidence" value="ECO:0007669"/>
    <property type="project" value="TreeGrafter"/>
</dbReference>
<comment type="similarity">
    <text evidence="2">Belongs to the RENT3 family.</text>
</comment>
<accession>A0A4E0RC29</accession>
<dbReference type="InterPro" id="IPR005120">
    <property type="entry name" value="UPF3_dom"/>
</dbReference>
<comment type="subcellular location">
    <subcellularLocation>
        <location evidence="1">Nucleus</location>
    </subcellularLocation>
</comment>
<keyword evidence="4" id="KW-0539">Nucleus</keyword>
<evidence type="ECO:0000313" key="8">
    <source>
        <dbReference type="Proteomes" id="UP000230066"/>
    </source>
</evidence>
<feature type="compositionally biased region" description="Basic and acidic residues" evidence="5">
    <location>
        <begin position="470"/>
        <end position="481"/>
    </location>
</feature>
<dbReference type="PANTHER" id="PTHR13112:SF0">
    <property type="entry name" value="FI21285P1"/>
    <property type="match status" value="1"/>
</dbReference>
<protein>
    <submittedName>
        <fullName evidence="7">Regulator of nonsense transcripts 3A</fullName>
    </submittedName>
</protein>
<dbReference type="Proteomes" id="UP000230066">
    <property type="component" value="Unassembled WGS sequence"/>
</dbReference>
<evidence type="ECO:0000256" key="4">
    <source>
        <dbReference type="ARBA" id="ARBA00023242"/>
    </source>
</evidence>
<organism evidence="7 8">
    <name type="scientific">Fasciola hepatica</name>
    <name type="common">Liver fluke</name>
    <dbReference type="NCBI Taxonomy" id="6192"/>
    <lineage>
        <taxon>Eukaryota</taxon>
        <taxon>Metazoa</taxon>
        <taxon>Spiralia</taxon>
        <taxon>Lophotrochozoa</taxon>
        <taxon>Platyhelminthes</taxon>
        <taxon>Trematoda</taxon>
        <taxon>Digenea</taxon>
        <taxon>Plagiorchiida</taxon>
        <taxon>Echinostomata</taxon>
        <taxon>Echinostomatoidea</taxon>
        <taxon>Fasciolidae</taxon>
        <taxon>Fasciola</taxon>
    </lineage>
</organism>
<dbReference type="PANTHER" id="PTHR13112">
    <property type="entry name" value="UPF3 REGULATOR OF NONSENSE TRANSCRIPTS-LIKE PROTEIN"/>
    <property type="match status" value="1"/>
</dbReference>
<evidence type="ECO:0000256" key="3">
    <source>
        <dbReference type="ARBA" id="ARBA00023161"/>
    </source>
</evidence>
<dbReference type="GO" id="GO:0005737">
    <property type="term" value="C:cytoplasm"/>
    <property type="evidence" value="ECO:0007669"/>
    <property type="project" value="TreeGrafter"/>
</dbReference>